<evidence type="ECO:0000256" key="2">
    <source>
        <dbReference type="SAM" id="Phobius"/>
    </source>
</evidence>
<feature type="transmembrane region" description="Helical" evidence="2">
    <location>
        <begin position="30"/>
        <end position="49"/>
    </location>
</feature>
<feature type="region of interest" description="Disordered" evidence="1">
    <location>
        <begin position="162"/>
        <end position="182"/>
    </location>
</feature>
<keyword evidence="4" id="KW-1185">Reference proteome</keyword>
<dbReference type="RefSeq" id="WP_394486305.1">
    <property type="nucleotide sequence ID" value="NZ_JBIGIA010000001.1"/>
</dbReference>
<dbReference type="EMBL" id="JBIGIA010000001">
    <property type="protein sequence ID" value="MFG6455652.1"/>
    <property type="molecule type" value="Genomic_DNA"/>
</dbReference>
<evidence type="ECO:0000313" key="3">
    <source>
        <dbReference type="EMBL" id="MFG6455652.1"/>
    </source>
</evidence>
<comment type="caution">
    <text evidence="3">The sequence shown here is derived from an EMBL/GenBank/DDBJ whole genome shotgun (WGS) entry which is preliminary data.</text>
</comment>
<evidence type="ECO:0000256" key="1">
    <source>
        <dbReference type="SAM" id="MobiDB-lite"/>
    </source>
</evidence>
<name>A0ABW7G131_9BURK</name>
<gene>
    <name evidence="3" type="ORF">ACG00X_02295</name>
</gene>
<evidence type="ECO:0008006" key="5">
    <source>
        <dbReference type="Google" id="ProtNLM"/>
    </source>
</evidence>
<keyword evidence="2" id="KW-0472">Membrane</keyword>
<evidence type="ECO:0000313" key="4">
    <source>
        <dbReference type="Proteomes" id="UP001606305"/>
    </source>
</evidence>
<dbReference type="Proteomes" id="UP001606305">
    <property type="component" value="Unassembled WGS sequence"/>
</dbReference>
<organism evidence="3 4">
    <name type="scientific">Pelomonas nitida</name>
    <dbReference type="NCBI Taxonomy" id="3299027"/>
    <lineage>
        <taxon>Bacteria</taxon>
        <taxon>Pseudomonadati</taxon>
        <taxon>Pseudomonadota</taxon>
        <taxon>Betaproteobacteria</taxon>
        <taxon>Burkholderiales</taxon>
        <taxon>Sphaerotilaceae</taxon>
        <taxon>Roseateles</taxon>
    </lineage>
</organism>
<accession>A0ABW7G131</accession>
<protein>
    <recommendedName>
        <fullName evidence="5">SPOR domain-containing protein</fullName>
    </recommendedName>
</protein>
<proteinExistence type="predicted"/>
<reference evidence="3 4" key="1">
    <citation type="submission" date="2024-09" db="EMBL/GenBank/DDBJ databases">
        <title>Novel species of the genus Pelomonas and Roseateles isolated from streams.</title>
        <authorList>
            <person name="Lu H."/>
        </authorList>
    </citation>
    <scope>NUCLEOTIDE SEQUENCE [LARGE SCALE GENOMIC DNA]</scope>
    <source>
        <strain evidence="3 4">BYS96W</strain>
    </source>
</reference>
<sequence>MESPKPAAPSVIALADELTGRGWRRSRKGARIAALAVSLVAAVVVFGLFNRFGTPPKGEVKPERQLVASVDLSIGNPVVSAEKGEARARADIEAGKLELHVYGPAPSEDDNAQARRLKQRYGITRVYKGKTGPEVALAFADGYNRVMRAEIERRHGRELADRLLPRRDAAMPVAAPASKEAP</sequence>
<keyword evidence="2" id="KW-1133">Transmembrane helix</keyword>
<keyword evidence="2" id="KW-0812">Transmembrane</keyword>